<keyword evidence="2" id="KW-0503">Monooxygenase</keyword>
<feature type="domain" description="ABM" evidence="1">
    <location>
        <begin position="11"/>
        <end position="71"/>
    </location>
</feature>
<dbReference type="SUPFAM" id="SSF54909">
    <property type="entry name" value="Dimeric alpha+beta barrel"/>
    <property type="match status" value="1"/>
</dbReference>
<name>A0A2P7QH63_9SPHN</name>
<protein>
    <submittedName>
        <fullName evidence="2">Antibiotic biosynthesis monooxygenase</fullName>
    </submittedName>
</protein>
<dbReference type="RefSeq" id="WP_106515291.1">
    <property type="nucleotide sequence ID" value="NZ_PXYI01000009.1"/>
</dbReference>
<dbReference type="OrthoDB" id="1494517at2"/>
<gene>
    <name evidence="2" type="ORF">C7I55_22525</name>
</gene>
<organism evidence="2 3">
    <name type="scientific">Allosphingosinicella deserti</name>
    <dbReference type="NCBI Taxonomy" id="2116704"/>
    <lineage>
        <taxon>Bacteria</taxon>
        <taxon>Pseudomonadati</taxon>
        <taxon>Pseudomonadota</taxon>
        <taxon>Alphaproteobacteria</taxon>
        <taxon>Sphingomonadales</taxon>
        <taxon>Sphingomonadaceae</taxon>
        <taxon>Allosphingosinicella</taxon>
    </lineage>
</organism>
<dbReference type="Proteomes" id="UP000241167">
    <property type="component" value="Unassembled WGS sequence"/>
</dbReference>
<dbReference type="EMBL" id="PXYI01000009">
    <property type="protein sequence ID" value="PSJ37299.1"/>
    <property type="molecule type" value="Genomic_DNA"/>
</dbReference>
<dbReference type="GO" id="GO:0004497">
    <property type="term" value="F:monooxygenase activity"/>
    <property type="evidence" value="ECO:0007669"/>
    <property type="project" value="UniProtKB-KW"/>
</dbReference>
<reference evidence="2 3" key="1">
    <citation type="submission" date="2018-03" db="EMBL/GenBank/DDBJ databases">
        <title>The draft genome of Sphingosinicella sp. GL-C-18.</title>
        <authorList>
            <person name="Liu L."/>
            <person name="Li L."/>
            <person name="Liang L."/>
            <person name="Zhang X."/>
            <person name="Wang T."/>
        </authorList>
    </citation>
    <scope>NUCLEOTIDE SEQUENCE [LARGE SCALE GENOMIC DNA]</scope>
    <source>
        <strain evidence="2 3">GL-C-18</strain>
    </source>
</reference>
<dbReference type="Pfam" id="PF03992">
    <property type="entry name" value="ABM"/>
    <property type="match status" value="1"/>
</dbReference>
<evidence type="ECO:0000313" key="3">
    <source>
        <dbReference type="Proteomes" id="UP000241167"/>
    </source>
</evidence>
<keyword evidence="3" id="KW-1185">Reference proteome</keyword>
<evidence type="ECO:0000313" key="2">
    <source>
        <dbReference type="EMBL" id="PSJ37299.1"/>
    </source>
</evidence>
<accession>A0A2P7QH63</accession>
<comment type="caution">
    <text evidence="2">The sequence shown here is derived from an EMBL/GenBank/DDBJ whole genome shotgun (WGS) entry which is preliminary data.</text>
</comment>
<keyword evidence="2" id="KW-0560">Oxidoreductase</keyword>
<dbReference type="Gene3D" id="3.30.70.100">
    <property type="match status" value="1"/>
</dbReference>
<sequence length="105" mass="11498">MPIIAPNTGIVTQINVFTVPQGSQLPLIELLDEAARACREVPGWISASLHRSLDGTRVVNYAQARDAPAMTRVFERLQAGGFIERNQALGRAAPGLYEVVRTLER</sequence>
<dbReference type="InterPro" id="IPR007138">
    <property type="entry name" value="ABM_dom"/>
</dbReference>
<proteinExistence type="predicted"/>
<dbReference type="AlphaFoldDB" id="A0A2P7QH63"/>
<evidence type="ECO:0000259" key="1">
    <source>
        <dbReference type="Pfam" id="PF03992"/>
    </source>
</evidence>
<dbReference type="InterPro" id="IPR011008">
    <property type="entry name" value="Dimeric_a/b-barrel"/>
</dbReference>